<comment type="function">
    <text evidence="9">Required for the formation of a threonylcarbamoyl group on adenosine at position 37 (t(6)A37) in tRNAs that read codons beginning with adenine. Catalyzes the conversion of L-threonine, HCO(3)(-)/CO(2) and ATP to give threonylcarbamoyl-AMP (TC-AMP) as the acyladenylate intermediate, with the release of diphosphate.</text>
</comment>
<comment type="similarity">
    <text evidence="9">Belongs to the SUA5 family. TsaC subfamily.</text>
</comment>
<proteinExistence type="inferred from homology"/>
<gene>
    <name evidence="9 11" type="primary">tsaC</name>
    <name evidence="11" type="ORF">JJB79_18575</name>
</gene>
<comment type="caution">
    <text evidence="11">The sequence shown here is derived from an EMBL/GenBank/DDBJ whole genome shotgun (WGS) entry which is preliminary data.</text>
</comment>
<evidence type="ECO:0000313" key="12">
    <source>
        <dbReference type="Proteomes" id="UP000809137"/>
    </source>
</evidence>
<dbReference type="EC" id="2.7.7.87" evidence="9"/>
<dbReference type="InterPro" id="IPR006070">
    <property type="entry name" value="Sua5-like_dom"/>
</dbReference>
<dbReference type="GeneID" id="84692630"/>
<dbReference type="SUPFAM" id="SSF55821">
    <property type="entry name" value="YrdC/RibB"/>
    <property type="match status" value="1"/>
</dbReference>
<keyword evidence="12" id="KW-1185">Reference proteome</keyword>
<name>A0ABS1ZAG7_9GAMM</name>
<keyword evidence="5 9" id="KW-0548">Nucleotidyltransferase</keyword>
<evidence type="ECO:0000256" key="4">
    <source>
        <dbReference type="ARBA" id="ARBA00022694"/>
    </source>
</evidence>
<dbReference type="PANTHER" id="PTHR17490">
    <property type="entry name" value="SUA5"/>
    <property type="match status" value="1"/>
</dbReference>
<evidence type="ECO:0000259" key="10">
    <source>
        <dbReference type="PROSITE" id="PS51163"/>
    </source>
</evidence>
<organism evidence="11 12">
    <name type="scientific">Pantoea eucrina</name>
    <dbReference type="NCBI Taxonomy" id="472693"/>
    <lineage>
        <taxon>Bacteria</taxon>
        <taxon>Pseudomonadati</taxon>
        <taxon>Pseudomonadota</taxon>
        <taxon>Gammaproteobacteria</taxon>
        <taxon>Enterobacterales</taxon>
        <taxon>Erwiniaceae</taxon>
        <taxon>Pantoea</taxon>
    </lineage>
</organism>
<evidence type="ECO:0000256" key="9">
    <source>
        <dbReference type="HAMAP-Rule" id="MF_01852"/>
    </source>
</evidence>
<comment type="subcellular location">
    <subcellularLocation>
        <location evidence="1 9">Cytoplasm</location>
    </subcellularLocation>
</comment>
<sequence length="191" mass="20836">MNQSQSIPGSADFCIEQLKQQCVIAYPTEAVFGLGCDPDSERAVMALLQLKQRPVEKGLILIAADYTQLTPYIDDEQLTAEQRERMFASWPGPVTWVVPARSSTPRWLTGRFNSLAIRVSNHSDVQALCRGFGKPLVSTSANLTGMPPCRTAAEVTEQFGVAFPVLQAATGGRLNPSEIRDVLSGELIRQG</sequence>
<dbReference type="InterPro" id="IPR050156">
    <property type="entry name" value="TC-AMP_synthase_SUA5"/>
</dbReference>
<keyword evidence="7 9" id="KW-0067">ATP-binding</keyword>
<dbReference type="InterPro" id="IPR023535">
    <property type="entry name" value="TC-AMP_synthase"/>
</dbReference>
<keyword evidence="3 9" id="KW-0808">Transferase</keyword>
<evidence type="ECO:0000256" key="8">
    <source>
        <dbReference type="ARBA" id="ARBA00048366"/>
    </source>
</evidence>
<evidence type="ECO:0000313" key="11">
    <source>
        <dbReference type="EMBL" id="MBM0749392.1"/>
    </source>
</evidence>
<dbReference type="Pfam" id="PF01300">
    <property type="entry name" value="Sua5_yciO_yrdC"/>
    <property type="match status" value="1"/>
</dbReference>
<evidence type="ECO:0000256" key="7">
    <source>
        <dbReference type="ARBA" id="ARBA00022840"/>
    </source>
</evidence>
<evidence type="ECO:0000256" key="3">
    <source>
        <dbReference type="ARBA" id="ARBA00022679"/>
    </source>
</evidence>
<dbReference type="EMBL" id="JAFCXS010000022">
    <property type="protein sequence ID" value="MBM0749392.1"/>
    <property type="molecule type" value="Genomic_DNA"/>
</dbReference>
<comment type="catalytic activity">
    <reaction evidence="8 9">
        <text>L-threonine + hydrogencarbonate + ATP = L-threonylcarbamoyladenylate + diphosphate + H2O</text>
        <dbReference type="Rhea" id="RHEA:36407"/>
        <dbReference type="ChEBI" id="CHEBI:15377"/>
        <dbReference type="ChEBI" id="CHEBI:17544"/>
        <dbReference type="ChEBI" id="CHEBI:30616"/>
        <dbReference type="ChEBI" id="CHEBI:33019"/>
        <dbReference type="ChEBI" id="CHEBI:57926"/>
        <dbReference type="ChEBI" id="CHEBI:73682"/>
        <dbReference type="EC" id="2.7.7.87"/>
    </reaction>
</comment>
<keyword evidence="6 9" id="KW-0547">Nucleotide-binding</keyword>
<dbReference type="PANTHER" id="PTHR17490:SF18">
    <property type="entry name" value="THREONYLCARBAMOYL-AMP SYNTHASE"/>
    <property type="match status" value="1"/>
</dbReference>
<dbReference type="PROSITE" id="PS51163">
    <property type="entry name" value="YRDC"/>
    <property type="match status" value="1"/>
</dbReference>
<dbReference type="InterPro" id="IPR017945">
    <property type="entry name" value="DHBP_synth_RibB-like_a/b_dom"/>
</dbReference>
<dbReference type="RefSeq" id="WP_039380753.1">
    <property type="nucleotide sequence ID" value="NZ_CP083448.1"/>
</dbReference>
<evidence type="ECO:0000256" key="1">
    <source>
        <dbReference type="ARBA" id="ARBA00004496"/>
    </source>
</evidence>
<feature type="domain" description="YrdC-like" evidence="10">
    <location>
        <begin position="8"/>
        <end position="191"/>
    </location>
</feature>
<protein>
    <recommendedName>
        <fullName evidence="9">Threonylcarbamoyl-AMP synthase</fullName>
        <shortName evidence="9">TC-AMP synthase</shortName>
        <ecNumber evidence="9">2.7.7.87</ecNumber>
    </recommendedName>
    <alternativeName>
        <fullName evidence="9">L-threonylcarbamoyladenylate synthase</fullName>
    </alternativeName>
    <alternativeName>
        <fullName evidence="9">t(6)A37 threonylcarbamoyladenosine biosynthesis protein TsaC</fullName>
    </alternativeName>
    <alternativeName>
        <fullName evidence="9">tRNA threonylcarbamoyladenosine biosynthesis protein TsaC</fullName>
    </alternativeName>
</protein>
<keyword evidence="2 9" id="KW-0963">Cytoplasm</keyword>
<dbReference type="GO" id="GO:0061710">
    <property type="term" value="F:L-threonylcarbamoyladenylate synthase"/>
    <property type="evidence" value="ECO:0007669"/>
    <property type="project" value="UniProtKB-EC"/>
</dbReference>
<evidence type="ECO:0000256" key="2">
    <source>
        <dbReference type="ARBA" id="ARBA00022490"/>
    </source>
</evidence>
<dbReference type="HAMAP" id="MF_01852">
    <property type="entry name" value="TsaC"/>
    <property type="match status" value="1"/>
</dbReference>
<reference evidence="11 12" key="1">
    <citation type="submission" date="2021-01" db="EMBL/GenBank/DDBJ databases">
        <title>Complete genome sequence of Pantoea eucrina OB49, a heavy metal tolerant bacterium with PGPR potential isolated from wheat in Algeria.</title>
        <authorList>
            <person name="Lekired A."/>
            <person name="Ouzari I.H."/>
        </authorList>
    </citation>
    <scope>NUCLEOTIDE SEQUENCE [LARGE SCALE GENOMIC DNA]</scope>
    <source>
        <strain evidence="11 12">OB49</strain>
    </source>
</reference>
<dbReference type="NCBIfam" id="NF007919">
    <property type="entry name" value="PRK10634.1"/>
    <property type="match status" value="1"/>
</dbReference>
<evidence type="ECO:0000256" key="6">
    <source>
        <dbReference type="ARBA" id="ARBA00022741"/>
    </source>
</evidence>
<keyword evidence="4 9" id="KW-0819">tRNA processing</keyword>
<accession>A0ABS1ZAG7</accession>
<evidence type="ECO:0000256" key="5">
    <source>
        <dbReference type="ARBA" id="ARBA00022695"/>
    </source>
</evidence>
<dbReference type="Proteomes" id="UP000809137">
    <property type="component" value="Unassembled WGS sequence"/>
</dbReference>
<dbReference type="Gene3D" id="3.90.870.10">
    <property type="entry name" value="DHBP synthase"/>
    <property type="match status" value="1"/>
</dbReference>